<feature type="region of interest" description="Disordered" evidence="1">
    <location>
        <begin position="200"/>
        <end position="241"/>
    </location>
</feature>
<dbReference type="RefSeq" id="WP_006039556.1">
    <property type="nucleotide sequence ID" value="NZ_AEDD01000010.1"/>
</dbReference>
<sequence>MYIWMEPLGFVDAYWSKNRKSVQEIHHYINTFPENVFQRIVKILKLELYYHGKNPYYIVPASIGLIDFKEAYKVFQAENRLLKWPIMPKKLPRTKLSKTVRNPAFKTVYEYEHFIFSDVQYVQNLATRTYELSAQHAQIIYTILEQMKLVPYERLHQYLMDNRAAFPHRNGDIVIACTKSNIDEFKKLAEQSHRNTMESAITLKKQDVPNTQKVSVSSKVRNPNTEQVQREQRSDVLPSGTRQAAVITNPNKDPGFQPIETKISSQQRNKNLVVKPIGTLLPVRVKNTVSRVVRSSSLVRYLRDLYSDACQICGQRIDLGPGGTFSEVHHIQPLGKHRGADVIENMIVVCPNHHIMFDRGAITVDLSNKKVIHANPKNELNGNDIVLKHEIENRYIEYHNLYIYNREVSAPSVVTEILETNGHFGKTMLLIDRSNGEEITIRFEMYHQREFMTGLQRAALYRNVDDVFEFGGYKYKVVNIGL</sequence>
<name>E0ID66_9BACL</name>
<evidence type="ECO:0000313" key="4">
    <source>
        <dbReference type="Proteomes" id="UP000005387"/>
    </source>
</evidence>
<dbReference type="eggNOG" id="COG3440">
    <property type="taxonomic scope" value="Bacteria"/>
</dbReference>
<dbReference type="Proteomes" id="UP000005387">
    <property type="component" value="Unassembled WGS sequence"/>
</dbReference>
<keyword evidence="3" id="KW-0378">Hydrolase</keyword>
<organism evidence="3 4">
    <name type="scientific">Paenibacillus curdlanolyticus YK9</name>
    <dbReference type="NCBI Taxonomy" id="717606"/>
    <lineage>
        <taxon>Bacteria</taxon>
        <taxon>Bacillati</taxon>
        <taxon>Bacillota</taxon>
        <taxon>Bacilli</taxon>
        <taxon>Bacillales</taxon>
        <taxon>Paenibacillaceae</taxon>
        <taxon>Paenibacillus</taxon>
    </lineage>
</organism>
<keyword evidence="4" id="KW-1185">Reference proteome</keyword>
<feature type="compositionally biased region" description="Polar residues" evidence="1">
    <location>
        <begin position="208"/>
        <end position="227"/>
    </location>
</feature>
<evidence type="ECO:0000313" key="3">
    <source>
        <dbReference type="EMBL" id="EFM09521.1"/>
    </source>
</evidence>
<evidence type="ECO:0000256" key="1">
    <source>
        <dbReference type="SAM" id="MobiDB-lite"/>
    </source>
</evidence>
<dbReference type="GO" id="GO:0004519">
    <property type="term" value="F:endonuclease activity"/>
    <property type="evidence" value="ECO:0007669"/>
    <property type="project" value="UniProtKB-KW"/>
</dbReference>
<evidence type="ECO:0000259" key="2">
    <source>
        <dbReference type="SMART" id="SM00507"/>
    </source>
</evidence>
<dbReference type="SMART" id="SM00507">
    <property type="entry name" value="HNHc"/>
    <property type="match status" value="1"/>
</dbReference>
<dbReference type="AlphaFoldDB" id="E0ID66"/>
<dbReference type="Pfam" id="PF13391">
    <property type="entry name" value="HNH_2"/>
    <property type="match status" value="1"/>
</dbReference>
<accession>E0ID66</accession>
<protein>
    <submittedName>
        <fullName evidence="3">HNH endonuclease</fullName>
    </submittedName>
</protein>
<dbReference type="CDD" id="cd00085">
    <property type="entry name" value="HNHc"/>
    <property type="match status" value="1"/>
</dbReference>
<reference evidence="3 4" key="1">
    <citation type="submission" date="2010-07" db="EMBL/GenBank/DDBJ databases">
        <title>The draft genome of Paenibacillus curdlanolyticus YK9.</title>
        <authorList>
            <consortium name="US DOE Joint Genome Institute (JGI-PGF)"/>
            <person name="Lucas S."/>
            <person name="Copeland A."/>
            <person name="Lapidus A."/>
            <person name="Cheng J.-F."/>
            <person name="Bruce D."/>
            <person name="Goodwin L."/>
            <person name="Pitluck S."/>
            <person name="Land M.L."/>
            <person name="Hauser L."/>
            <person name="Chang Y.-J."/>
            <person name="Jeffries C."/>
            <person name="Anderson I.J."/>
            <person name="Johnson E."/>
            <person name="Loganathan U."/>
            <person name="Mulhopadhyay B."/>
            <person name="Kyrpides N."/>
            <person name="Woyke T.J."/>
        </authorList>
    </citation>
    <scope>NUCLEOTIDE SEQUENCE [LARGE SCALE GENOMIC DNA]</scope>
    <source>
        <strain evidence="3 4">YK9</strain>
    </source>
</reference>
<keyword evidence="3" id="KW-0255">Endonuclease</keyword>
<dbReference type="OrthoDB" id="67788at2"/>
<keyword evidence="3" id="KW-0540">Nuclease</keyword>
<dbReference type="EMBL" id="AEDD01000010">
    <property type="protein sequence ID" value="EFM09521.1"/>
    <property type="molecule type" value="Genomic_DNA"/>
</dbReference>
<dbReference type="InterPro" id="IPR003615">
    <property type="entry name" value="HNH_nuc"/>
</dbReference>
<dbReference type="Gene3D" id="1.10.30.50">
    <property type="match status" value="1"/>
</dbReference>
<gene>
    <name evidence="3" type="ORF">PaecuDRAFT_3568</name>
</gene>
<proteinExistence type="predicted"/>
<feature type="domain" description="HNH nuclease" evidence="2">
    <location>
        <begin position="300"/>
        <end position="355"/>
    </location>
</feature>